<sequence length="61" mass="6723">MAQIEHRLSPVLLEQIKAKLGGDAMTKVTPQTTELMVSWQMGVQHVLAILEKGFTTTVQTS</sequence>
<proteinExistence type="predicted"/>
<evidence type="ECO:0000313" key="2">
    <source>
        <dbReference type="Proteomes" id="UP001164550"/>
    </source>
</evidence>
<dbReference type="Proteomes" id="UP001164550">
    <property type="component" value="Segment"/>
</dbReference>
<evidence type="ECO:0000313" key="1">
    <source>
        <dbReference type="EMBL" id="UYA98865.1"/>
    </source>
</evidence>
<organism evidence="1 2">
    <name type="scientific">Xanthomonas phage vB_Xar_IVIA-DoCa7</name>
    <dbReference type="NCBI Taxonomy" id="2975534"/>
    <lineage>
        <taxon>Viruses</taxon>
        <taxon>Duplodnaviria</taxon>
        <taxon>Heunggongvirae</taxon>
        <taxon>Uroviricota</taxon>
        <taxon>Caudoviricetes</taxon>
        <taxon>Autographivirales</taxon>
        <taxon>Autonotataviridae</taxon>
        <taxon>Paternavirus</taxon>
        <taxon>Paternavirus doca7</taxon>
    </lineage>
</organism>
<reference evidence="1" key="1">
    <citation type="submission" date="2022-07" db="EMBL/GenBank/DDBJ databases">
        <title>Comparative analysis of new lytic phages for the biological control of phytopathogenic Xanthomonas spp.</title>
        <authorList>
            <person name="Domingo-Calap M.L."/>
            <person name="Bernabeu-Gimeno M."/>
            <person name="Aure C.M."/>
            <person name="Marco-Noales E."/>
            <person name="Domingo-Calap P."/>
        </authorList>
    </citation>
    <scope>NUCLEOTIDE SEQUENCE</scope>
</reference>
<protein>
    <submittedName>
        <fullName evidence="1">Uncharacterized protein</fullName>
    </submittedName>
</protein>
<accession>A0A9X9JN33</accession>
<gene>
    <name evidence="1" type="ORF">IVIADoCa7_39</name>
</gene>
<name>A0A9X9JN33_9CAUD</name>
<keyword evidence="2" id="KW-1185">Reference proteome</keyword>
<dbReference type="EMBL" id="ON932081">
    <property type="protein sequence ID" value="UYA98865.1"/>
    <property type="molecule type" value="Genomic_DNA"/>
</dbReference>